<feature type="region of interest" description="Disordered" evidence="1">
    <location>
        <begin position="1010"/>
        <end position="1053"/>
    </location>
</feature>
<feature type="region of interest" description="Disordered" evidence="1">
    <location>
        <begin position="1246"/>
        <end position="1274"/>
    </location>
</feature>
<organism evidence="2 3">
    <name type="scientific">Phyllachora maydis</name>
    <dbReference type="NCBI Taxonomy" id="1825666"/>
    <lineage>
        <taxon>Eukaryota</taxon>
        <taxon>Fungi</taxon>
        <taxon>Dikarya</taxon>
        <taxon>Ascomycota</taxon>
        <taxon>Pezizomycotina</taxon>
        <taxon>Sordariomycetes</taxon>
        <taxon>Sordariomycetidae</taxon>
        <taxon>Phyllachorales</taxon>
        <taxon>Phyllachoraceae</taxon>
        <taxon>Phyllachora</taxon>
    </lineage>
</organism>
<gene>
    <name evidence="2" type="ORF">P8C59_001429</name>
</gene>
<dbReference type="InterPro" id="IPR053044">
    <property type="entry name" value="Metallo-hydrolase/TatD-type"/>
</dbReference>
<feature type="region of interest" description="Disordered" evidence="1">
    <location>
        <begin position="239"/>
        <end position="274"/>
    </location>
</feature>
<feature type="region of interest" description="Disordered" evidence="1">
    <location>
        <begin position="422"/>
        <end position="446"/>
    </location>
</feature>
<feature type="region of interest" description="Disordered" evidence="1">
    <location>
        <begin position="1120"/>
        <end position="1172"/>
    </location>
</feature>
<keyword evidence="3" id="KW-1185">Reference proteome</keyword>
<feature type="compositionally biased region" description="Basic and acidic residues" evidence="1">
    <location>
        <begin position="1206"/>
        <end position="1220"/>
    </location>
</feature>
<dbReference type="Pfam" id="PF01026">
    <property type="entry name" value="TatD_DNase"/>
    <property type="match status" value="1"/>
</dbReference>
<comment type="caution">
    <text evidence="2">The sequence shown here is derived from an EMBL/GenBank/DDBJ whole genome shotgun (WGS) entry which is preliminary data.</text>
</comment>
<dbReference type="InterPro" id="IPR006806">
    <property type="entry name" value="NDUFA5"/>
</dbReference>
<sequence length="1274" mass="141069">MASIARIQDMRAQILTVMSTRSQDQQLVSSVASDLAINSEATLFDPSEPKKDRKIVPAFGWHPWFSHQLYDDTNGLGANANTFDSSPSADPQEEKYRHYCAVLSPRPDGAFVASLPDPQPLSGFLAATRTRLEANPLALVGEVGLDKAFRLPVAWGSEGGAGAGCGREEGLTPGGREGRLLSPHRVKMPHQVHVLAAQLRLAGELGRSVSLHGVQAHGILFDALSALWEGHERKVVSRKEKKRVAPGAEHFSGGEEDEKDAEREAALRRRKRAPVAPRPFPPRICLHSFSGPLEVLKQYLNPKIPSRIFFSFSVVINLSTPNGAQKFPDIIRACPDDQILIESDLHTAGEDMDRLLEQMYSPITSPEDATQARFAQDKMPTPLDSELADLEDMRSQLVELQHMVGMKEQRLMDLLAWETTHSESRHGRGDSHHPTTPARIELGSRRPGTGLITRRETLRTDILHSASIRLMVRQADLSIRRRRRARADHLPLTHPCRLAVQARALQYPLTPAPAGTGPIGGVRAQCGNERDTDFARHKTDMSNQFAQNLVKPVRYLEPGTPTGIAGLRTHHSPHSSLRLLYHTTLEKLQAVPEHSLYRQSVEATTKHRLALVEGVQPAGWATWREKTEEILRQHPRHFDGPGPRRGAHAYLVERNGQRLIVQPPPLSTKMDPREREWDGEMTPALAKLTPSERANHFQTAQMVKEMFKEHQGGDESMKVELDPEPQLTAEQIEELEQKIGGGLIEEVIQVAEGELKLVDIMVRSQVWESLEEKPAEAIPRMSQPTLSRKRRRSSAFTSSSFAEHSSPASINPLSHPPHVLKQFLTAGLSPEQPLPATYVPYFPHRGLPDPAAEQPSGSRASGSGSDDDSALLDPKAHLSSSDDAGGPGAPRLFSSADADGGHSAGAATTDDQADGAGAEAGYGDEDAARVARARRAAAKRDRAHDRVVGALVVIVRRCLAAGDARRARRAFAALVRSRVEHGQRVDLRRDGYWALGLEVLRLEGRLMMQGGGPGNAEQQQQEEEEGMVGGQGWERGDGNLGDEADERDAKDTTGEQWLRAAPPTNLDQVLAYFRALILQFPYNRQFPEALSALDFYPAMFGYELISIYAVHRTGLERAKRESEAPWAEGEEDVDNDGMGGTMRTDLDEEEGDGYGKGGKIHTSPREARLRREKDRLRMTDYEHLRLRGMVALYLADASLPSAPRSSTRDDDGPGSRKARMEEARRFFRRIEENGDELEDAWVKDFMRSSDDDDDDDDGEGNRKDIVMYSSLPMR</sequence>
<dbReference type="Proteomes" id="UP001217918">
    <property type="component" value="Unassembled WGS sequence"/>
</dbReference>
<protein>
    <submittedName>
        <fullName evidence="2">Uncharacterized protein</fullName>
    </submittedName>
</protein>
<name>A0AAD9HYE0_9PEZI</name>
<dbReference type="AlphaFoldDB" id="A0AAD9HYE0"/>
<accession>A0AAD9HYE0</accession>
<feature type="region of interest" description="Disordered" evidence="1">
    <location>
        <begin position="773"/>
        <end position="814"/>
    </location>
</feature>
<evidence type="ECO:0000313" key="3">
    <source>
        <dbReference type="Proteomes" id="UP001217918"/>
    </source>
</evidence>
<feature type="region of interest" description="Disordered" evidence="1">
    <location>
        <begin position="1200"/>
        <end position="1220"/>
    </location>
</feature>
<dbReference type="SUPFAM" id="SSF51556">
    <property type="entry name" value="Metallo-dependent hydrolases"/>
    <property type="match status" value="1"/>
</dbReference>
<feature type="compositionally biased region" description="Basic and acidic residues" evidence="1">
    <location>
        <begin position="422"/>
        <end position="433"/>
    </location>
</feature>
<dbReference type="InterPro" id="IPR032466">
    <property type="entry name" value="Metal_Hydrolase"/>
</dbReference>
<evidence type="ECO:0000256" key="1">
    <source>
        <dbReference type="SAM" id="MobiDB-lite"/>
    </source>
</evidence>
<reference evidence="2" key="1">
    <citation type="journal article" date="2023" name="Mol. Plant Microbe Interact.">
        <title>Elucidating the Obligate Nature and Biological Capacity of an Invasive Fungal Corn Pathogen.</title>
        <authorList>
            <person name="MacCready J.S."/>
            <person name="Roggenkamp E.M."/>
            <person name="Gdanetz K."/>
            <person name="Chilvers M.I."/>
        </authorList>
    </citation>
    <scope>NUCLEOTIDE SEQUENCE</scope>
    <source>
        <strain evidence="2">PM02</strain>
    </source>
</reference>
<dbReference type="Pfam" id="PF04716">
    <property type="entry name" value="ETC_C1_NDUFA5"/>
    <property type="match status" value="1"/>
</dbReference>
<dbReference type="PANTHER" id="PTHR47345">
    <property type="entry name" value="CUT9-INTERACTING PROTEIN SCN1"/>
    <property type="match status" value="1"/>
</dbReference>
<feature type="compositionally biased region" description="Basic and acidic residues" evidence="1">
    <location>
        <begin position="1163"/>
        <end position="1172"/>
    </location>
</feature>
<dbReference type="GO" id="GO:0016788">
    <property type="term" value="F:hydrolase activity, acting on ester bonds"/>
    <property type="evidence" value="ECO:0007669"/>
    <property type="project" value="InterPro"/>
</dbReference>
<feature type="compositionally biased region" description="Low complexity" evidence="1">
    <location>
        <begin position="904"/>
        <end position="921"/>
    </location>
</feature>
<dbReference type="Gene3D" id="3.20.20.140">
    <property type="entry name" value="Metal-dependent hydrolases"/>
    <property type="match status" value="1"/>
</dbReference>
<feature type="region of interest" description="Disordered" evidence="1">
    <location>
        <begin position="839"/>
        <end position="927"/>
    </location>
</feature>
<dbReference type="InterPro" id="IPR001130">
    <property type="entry name" value="TatD-like"/>
</dbReference>
<proteinExistence type="predicted"/>
<dbReference type="EMBL" id="JAQQPM010000001">
    <property type="protein sequence ID" value="KAK2067716.1"/>
    <property type="molecule type" value="Genomic_DNA"/>
</dbReference>
<feature type="compositionally biased region" description="Low complexity" evidence="1">
    <location>
        <begin position="794"/>
        <end position="809"/>
    </location>
</feature>
<dbReference type="GO" id="GO:0022904">
    <property type="term" value="P:respiratory electron transport chain"/>
    <property type="evidence" value="ECO:0007669"/>
    <property type="project" value="InterPro"/>
</dbReference>
<evidence type="ECO:0000313" key="2">
    <source>
        <dbReference type="EMBL" id="KAK2067716.1"/>
    </source>
</evidence>
<dbReference type="PANTHER" id="PTHR47345:SF1">
    <property type="entry name" value="CUT9-INTERACTING PROTEIN SCN1"/>
    <property type="match status" value="1"/>
</dbReference>